<dbReference type="EMBL" id="JAUSUD010000001">
    <property type="protein sequence ID" value="MDQ0229217.1"/>
    <property type="molecule type" value="Genomic_DNA"/>
</dbReference>
<keyword evidence="2" id="KW-0472">Membrane</keyword>
<proteinExistence type="predicted"/>
<evidence type="ECO:0000313" key="4">
    <source>
        <dbReference type="Proteomes" id="UP001234495"/>
    </source>
</evidence>
<accession>A0ABT9ZAH3</accession>
<evidence type="ECO:0000313" key="3">
    <source>
        <dbReference type="EMBL" id="MDQ0229217.1"/>
    </source>
</evidence>
<organism evidence="3 4">
    <name type="scientific">Metabacillus malikii</name>
    <dbReference type="NCBI Taxonomy" id="1504265"/>
    <lineage>
        <taxon>Bacteria</taxon>
        <taxon>Bacillati</taxon>
        <taxon>Bacillota</taxon>
        <taxon>Bacilli</taxon>
        <taxon>Bacillales</taxon>
        <taxon>Bacillaceae</taxon>
        <taxon>Metabacillus</taxon>
    </lineage>
</organism>
<evidence type="ECO:0000256" key="2">
    <source>
        <dbReference type="SAM" id="Phobius"/>
    </source>
</evidence>
<feature type="transmembrane region" description="Helical" evidence="2">
    <location>
        <begin position="23"/>
        <end position="43"/>
    </location>
</feature>
<feature type="compositionally biased region" description="Basic and acidic residues" evidence="1">
    <location>
        <begin position="128"/>
        <end position="143"/>
    </location>
</feature>
<keyword evidence="2" id="KW-1133">Transmembrane helix</keyword>
<sequence length="150" mass="17300">MNFNQENIEQDIKNIKMRTKRGCLIFVAILALIIILPIGKFIYDAEYREYPLIVSHSPSNTNTIEVVEVGSPWFFTSSKVKIKYKSIHINRPLHNDGVGISNENVMVDWKSDYEATITLYGDKQEPDTVEFTARDKNNKDKPSFRVNNTD</sequence>
<evidence type="ECO:0000256" key="1">
    <source>
        <dbReference type="SAM" id="MobiDB-lite"/>
    </source>
</evidence>
<gene>
    <name evidence="3" type="ORF">J2S19_000467</name>
</gene>
<keyword evidence="2" id="KW-0812">Transmembrane</keyword>
<reference evidence="3 4" key="1">
    <citation type="submission" date="2023-07" db="EMBL/GenBank/DDBJ databases">
        <title>Genomic Encyclopedia of Type Strains, Phase IV (KMG-IV): sequencing the most valuable type-strain genomes for metagenomic binning, comparative biology and taxonomic classification.</title>
        <authorList>
            <person name="Goeker M."/>
        </authorList>
    </citation>
    <scope>NUCLEOTIDE SEQUENCE [LARGE SCALE GENOMIC DNA]</scope>
    <source>
        <strain evidence="3 4">DSM 29005</strain>
    </source>
</reference>
<protein>
    <submittedName>
        <fullName evidence="3">Uncharacterized protein</fullName>
    </submittedName>
</protein>
<dbReference type="Proteomes" id="UP001234495">
    <property type="component" value="Unassembled WGS sequence"/>
</dbReference>
<feature type="region of interest" description="Disordered" evidence="1">
    <location>
        <begin position="128"/>
        <end position="150"/>
    </location>
</feature>
<name>A0ABT9ZAH3_9BACI</name>
<keyword evidence="4" id="KW-1185">Reference proteome</keyword>
<dbReference type="RefSeq" id="WP_307336523.1">
    <property type="nucleotide sequence ID" value="NZ_JAUSUD010000001.1"/>
</dbReference>
<comment type="caution">
    <text evidence="3">The sequence shown here is derived from an EMBL/GenBank/DDBJ whole genome shotgun (WGS) entry which is preliminary data.</text>
</comment>